<dbReference type="CDD" id="cd16922">
    <property type="entry name" value="HATPase_EvgS-ArcB-TorS-like"/>
    <property type="match status" value="1"/>
</dbReference>
<evidence type="ECO:0000256" key="5">
    <source>
        <dbReference type="ARBA" id="ARBA00022679"/>
    </source>
</evidence>
<comment type="catalytic activity">
    <reaction evidence="1">
        <text>ATP + protein L-histidine = ADP + protein N-phospho-L-histidine.</text>
        <dbReference type="EC" id="2.7.13.3"/>
    </reaction>
</comment>
<gene>
    <name evidence="21" type="ORF">A1356_06870</name>
</gene>
<dbReference type="CDD" id="cd17546">
    <property type="entry name" value="REC_hyHK_CKI1_RcsC-like"/>
    <property type="match status" value="1"/>
</dbReference>
<evidence type="ECO:0000256" key="6">
    <source>
        <dbReference type="ARBA" id="ARBA00022692"/>
    </source>
</evidence>
<dbReference type="PROSITE" id="PS50110">
    <property type="entry name" value="RESPONSE_REGULATORY"/>
    <property type="match status" value="1"/>
</dbReference>
<feature type="domain" description="PAS" evidence="18">
    <location>
        <begin position="235"/>
        <end position="276"/>
    </location>
</feature>
<dbReference type="InterPro" id="IPR036890">
    <property type="entry name" value="HATPase_C_sf"/>
</dbReference>
<name>A0AA91DES0_9GAMM</name>
<dbReference type="PROSITE" id="PS50112">
    <property type="entry name" value="PAS"/>
    <property type="match status" value="2"/>
</dbReference>
<dbReference type="SMART" id="SM00448">
    <property type="entry name" value="REC"/>
    <property type="match status" value="1"/>
</dbReference>
<dbReference type="SMART" id="SM00304">
    <property type="entry name" value="HAMP"/>
    <property type="match status" value="1"/>
</dbReference>
<dbReference type="PROSITE" id="PS50885">
    <property type="entry name" value="HAMP"/>
    <property type="match status" value="1"/>
</dbReference>
<feature type="modified residue" description="4-aspartylphosphate" evidence="13">
    <location>
        <position position="824"/>
    </location>
</feature>
<feature type="coiled-coil region" evidence="14">
    <location>
        <begin position="483"/>
        <end position="514"/>
    </location>
</feature>
<evidence type="ECO:0000256" key="14">
    <source>
        <dbReference type="SAM" id="Coils"/>
    </source>
</evidence>
<dbReference type="Pfam" id="PF13426">
    <property type="entry name" value="PAS_9"/>
    <property type="match status" value="2"/>
</dbReference>
<dbReference type="FunFam" id="3.30.565.10:FF:000010">
    <property type="entry name" value="Sensor histidine kinase RcsC"/>
    <property type="match status" value="1"/>
</dbReference>
<evidence type="ECO:0000256" key="13">
    <source>
        <dbReference type="PROSITE-ProRule" id="PRU00169"/>
    </source>
</evidence>
<dbReference type="SMART" id="SM00091">
    <property type="entry name" value="PAS"/>
    <property type="match status" value="2"/>
</dbReference>
<dbReference type="InterPro" id="IPR036097">
    <property type="entry name" value="HisK_dim/P_sf"/>
</dbReference>
<evidence type="ECO:0000313" key="21">
    <source>
        <dbReference type="EMBL" id="OAI28576.1"/>
    </source>
</evidence>
<keyword evidence="9" id="KW-0067">ATP-binding</keyword>
<evidence type="ECO:0000256" key="9">
    <source>
        <dbReference type="ARBA" id="ARBA00022840"/>
    </source>
</evidence>
<evidence type="ECO:0000256" key="8">
    <source>
        <dbReference type="ARBA" id="ARBA00022777"/>
    </source>
</evidence>
<dbReference type="InterPro" id="IPR011006">
    <property type="entry name" value="CheY-like_superfamily"/>
</dbReference>
<evidence type="ECO:0000259" key="16">
    <source>
        <dbReference type="PROSITE" id="PS50109"/>
    </source>
</evidence>
<dbReference type="InterPro" id="IPR005467">
    <property type="entry name" value="His_kinase_dom"/>
</dbReference>
<dbReference type="CDD" id="cd00082">
    <property type="entry name" value="HisKA"/>
    <property type="match status" value="1"/>
</dbReference>
<dbReference type="CDD" id="cd06225">
    <property type="entry name" value="HAMP"/>
    <property type="match status" value="1"/>
</dbReference>
<comment type="caution">
    <text evidence="21">The sequence shown here is derived from an EMBL/GenBank/DDBJ whole genome shotgun (WGS) entry which is preliminary data.</text>
</comment>
<dbReference type="SMART" id="SM00086">
    <property type="entry name" value="PAC"/>
    <property type="match status" value="2"/>
</dbReference>
<dbReference type="SUPFAM" id="SSF158472">
    <property type="entry name" value="HAMP domain-like"/>
    <property type="match status" value="1"/>
</dbReference>
<dbReference type="InterPro" id="IPR001789">
    <property type="entry name" value="Sig_transdc_resp-reg_receiver"/>
</dbReference>
<dbReference type="NCBIfam" id="TIGR00229">
    <property type="entry name" value="sensory_box"/>
    <property type="match status" value="3"/>
</dbReference>
<evidence type="ECO:0000256" key="11">
    <source>
        <dbReference type="ARBA" id="ARBA00023012"/>
    </source>
</evidence>
<dbReference type="SMART" id="SM00388">
    <property type="entry name" value="HisKA"/>
    <property type="match status" value="1"/>
</dbReference>
<evidence type="ECO:0000256" key="3">
    <source>
        <dbReference type="ARBA" id="ARBA00012438"/>
    </source>
</evidence>
<evidence type="ECO:0000256" key="12">
    <source>
        <dbReference type="ARBA" id="ARBA00023136"/>
    </source>
</evidence>
<dbReference type="Gene3D" id="6.10.340.10">
    <property type="match status" value="1"/>
</dbReference>
<dbReference type="InterPro" id="IPR004358">
    <property type="entry name" value="Sig_transdc_His_kin-like_C"/>
</dbReference>
<feature type="domain" description="Histidine kinase" evidence="16">
    <location>
        <begin position="528"/>
        <end position="746"/>
    </location>
</feature>
<keyword evidence="8" id="KW-0418">Kinase</keyword>
<keyword evidence="22" id="KW-1185">Reference proteome</keyword>
<dbReference type="SUPFAM" id="SSF55785">
    <property type="entry name" value="PYP-like sensor domain (PAS domain)"/>
    <property type="match status" value="2"/>
</dbReference>
<evidence type="ECO:0000256" key="15">
    <source>
        <dbReference type="SAM" id="Phobius"/>
    </source>
</evidence>
<accession>A0AA91DES0</accession>
<evidence type="ECO:0000313" key="22">
    <source>
        <dbReference type="Proteomes" id="UP000077734"/>
    </source>
</evidence>
<dbReference type="InterPro" id="IPR001610">
    <property type="entry name" value="PAC"/>
</dbReference>
<keyword evidence="14" id="KW-0175">Coiled coil</keyword>
<dbReference type="Gene3D" id="3.30.450.20">
    <property type="entry name" value="PAS domain"/>
    <property type="match status" value="2"/>
</dbReference>
<feature type="domain" description="PAC" evidence="19">
    <location>
        <begin position="440"/>
        <end position="492"/>
    </location>
</feature>
<keyword evidence="11" id="KW-0902">Two-component regulatory system</keyword>
<dbReference type="PROSITE" id="PS50109">
    <property type="entry name" value="HIS_KIN"/>
    <property type="match status" value="1"/>
</dbReference>
<dbReference type="GO" id="GO:0000155">
    <property type="term" value="F:phosphorelay sensor kinase activity"/>
    <property type="evidence" value="ECO:0007669"/>
    <property type="project" value="InterPro"/>
</dbReference>
<dbReference type="Pfam" id="PF00072">
    <property type="entry name" value="Response_reg"/>
    <property type="match status" value="1"/>
</dbReference>
<dbReference type="Gene3D" id="1.10.287.130">
    <property type="match status" value="1"/>
</dbReference>
<evidence type="ECO:0000259" key="19">
    <source>
        <dbReference type="PROSITE" id="PS50113"/>
    </source>
</evidence>
<dbReference type="EC" id="2.7.13.3" evidence="3"/>
<evidence type="ECO:0000259" key="20">
    <source>
        <dbReference type="PROSITE" id="PS50885"/>
    </source>
</evidence>
<dbReference type="InterPro" id="IPR000700">
    <property type="entry name" value="PAS-assoc_C"/>
</dbReference>
<dbReference type="PANTHER" id="PTHR43047">
    <property type="entry name" value="TWO-COMPONENT HISTIDINE PROTEIN KINASE"/>
    <property type="match status" value="1"/>
</dbReference>
<keyword evidence="5" id="KW-0808">Transferase</keyword>
<dbReference type="InterPro" id="IPR035965">
    <property type="entry name" value="PAS-like_dom_sf"/>
</dbReference>
<feature type="domain" description="HAMP" evidence="20">
    <location>
        <begin position="172"/>
        <end position="225"/>
    </location>
</feature>
<sequence length="978" mass="108342">MPMRLTIHRRLSLILWGSAVLTFVLMGGGLLVYQNLTLEQRVRQFMEPYAQLIAVGTDTAVAFEDGQRAQEILDTLQGNPQLLAADIVLGDGRLLARIGARADAGPPGNADGIYLGAVHADWLQTLPSGARLRLSISLKQLQQQTQQFLWLFAAGVLILMGVTWSQLLVLRRTITKPIAALTAATEWVRTEADYRHRVPADGNDELARLGRNFNAMMAAVQQRDDTLHRLSLFQRTILDNAAHGIVSTSRDGVVTSFNPAAERLLGYAAADVVGRQTPALWHDAEEIALYARKLSAEFGETIAPGFGVFTARAQRNQTEQHEWSFIRKDGSRLPVNLSVTALRDEDGRIGGFLGLFYDLSERKQTQQRLQLLSFALDKVRETIVLMGENDPRFLYVNQSGAHTLGYSRAELTGGMSVYDIDPNWSPEKWSEFWPQLLERRQIQFETTHCTRHGRVFPVEITANYFEFGGKIYNLTICRDISQRKQAEEELQHYRDRLEDTVQRRTEELRLARDAAETANKAKSVFLANMSHELRTPLNAILGFSSLMRKSPQLAEADRRNLDIINRSGEHLLNLINQVLEMAKIESGRVQLADTAFDLQEMVGDVLNMMQARAAEKGLKLALDPESAYPRFIVGDRDRLRQVLINLVGNALKFTGAGGVTVRVRCKHNATSHLLIEVEDTGPGIAETDRQRIFEPFVQIGQDADGKGTGLGLSITRQFVQLMNGSIGLESSVGKGSLFRIELPLRVAETAAGSAPQAAAAEREVLALAPGQPEYRILIVEDQIDNQLLLSWLLETVGFRIKLAENGRDGVALFQSWQPHLIWMDRQMPVMDGLQAAQTIRALPGGDAVKIIGVSASAFAEQRDEILAAGMNEFIGKPYRPAEIYDCLARQLGVRYLYSDAPAAAMPTLAADSLAALAPALRRELELALKSLESERIADAIGRIKAYDNQLAAALAVLADNYNYPAILKALRANRGDST</sequence>
<evidence type="ECO:0000256" key="10">
    <source>
        <dbReference type="ARBA" id="ARBA00022989"/>
    </source>
</evidence>
<feature type="domain" description="Response regulatory" evidence="17">
    <location>
        <begin position="775"/>
        <end position="891"/>
    </location>
</feature>
<dbReference type="Pfam" id="PF17152">
    <property type="entry name" value="CHASE8"/>
    <property type="match status" value="1"/>
</dbReference>
<evidence type="ECO:0000256" key="1">
    <source>
        <dbReference type="ARBA" id="ARBA00000085"/>
    </source>
</evidence>
<dbReference type="GO" id="GO:0005524">
    <property type="term" value="F:ATP binding"/>
    <property type="evidence" value="ECO:0007669"/>
    <property type="project" value="UniProtKB-KW"/>
</dbReference>
<dbReference type="SUPFAM" id="SSF55874">
    <property type="entry name" value="ATPase domain of HSP90 chaperone/DNA topoisomerase II/histidine kinase"/>
    <property type="match status" value="1"/>
</dbReference>
<dbReference type="SMART" id="SM00387">
    <property type="entry name" value="HATPase_c"/>
    <property type="match status" value="1"/>
</dbReference>
<dbReference type="InterPro" id="IPR000014">
    <property type="entry name" value="PAS"/>
</dbReference>
<keyword evidence="12 15" id="KW-0472">Membrane</keyword>
<dbReference type="PANTHER" id="PTHR43047:SF64">
    <property type="entry name" value="HISTIDINE KINASE CONTAINING CHEY-HOMOLOGOUS RECEIVER DOMAIN AND PAS DOMAIN-RELATED"/>
    <property type="match status" value="1"/>
</dbReference>
<comment type="subcellular location">
    <subcellularLocation>
        <location evidence="2">Membrane</location>
    </subcellularLocation>
</comment>
<dbReference type="SUPFAM" id="SSF52172">
    <property type="entry name" value="CheY-like"/>
    <property type="match status" value="1"/>
</dbReference>
<dbReference type="CDD" id="cd00130">
    <property type="entry name" value="PAS"/>
    <property type="match status" value="2"/>
</dbReference>
<dbReference type="Gene3D" id="3.40.50.2300">
    <property type="match status" value="1"/>
</dbReference>
<organism evidence="21 22">
    <name type="scientific">Methylomonas koyamae</name>
    <dbReference type="NCBI Taxonomy" id="702114"/>
    <lineage>
        <taxon>Bacteria</taxon>
        <taxon>Pseudomonadati</taxon>
        <taxon>Pseudomonadota</taxon>
        <taxon>Gammaproteobacteria</taxon>
        <taxon>Methylococcales</taxon>
        <taxon>Methylococcaceae</taxon>
        <taxon>Methylomonas</taxon>
    </lineage>
</organism>
<dbReference type="PRINTS" id="PR00344">
    <property type="entry name" value="BCTRLSENSOR"/>
</dbReference>
<feature type="transmembrane region" description="Helical" evidence="15">
    <location>
        <begin position="13"/>
        <end position="33"/>
    </location>
</feature>
<dbReference type="AlphaFoldDB" id="A0AA91DES0"/>
<dbReference type="InterPro" id="IPR003661">
    <property type="entry name" value="HisK_dim/P_dom"/>
</dbReference>
<keyword evidence="6 15" id="KW-0812">Transmembrane</keyword>
<dbReference type="InterPro" id="IPR033417">
    <property type="entry name" value="CHASE8"/>
</dbReference>
<feature type="domain" description="PAC" evidence="19">
    <location>
        <begin position="319"/>
        <end position="371"/>
    </location>
</feature>
<dbReference type="PROSITE" id="PS50113">
    <property type="entry name" value="PAC"/>
    <property type="match status" value="2"/>
</dbReference>
<dbReference type="Pfam" id="PF00512">
    <property type="entry name" value="HisKA"/>
    <property type="match status" value="1"/>
</dbReference>
<keyword evidence="4 13" id="KW-0597">Phosphoprotein</keyword>
<dbReference type="SUPFAM" id="SSF47384">
    <property type="entry name" value="Homodimeric domain of signal transducing histidine kinase"/>
    <property type="match status" value="1"/>
</dbReference>
<keyword evidence="7" id="KW-0547">Nucleotide-binding</keyword>
<dbReference type="GO" id="GO:0016020">
    <property type="term" value="C:membrane"/>
    <property type="evidence" value="ECO:0007669"/>
    <property type="project" value="UniProtKB-SubCell"/>
</dbReference>
<proteinExistence type="predicted"/>
<feature type="transmembrane region" description="Helical" evidence="15">
    <location>
        <begin position="148"/>
        <end position="169"/>
    </location>
</feature>
<evidence type="ECO:0000259" key="18">
    <source>
        <dbReference type="PROSITE" id="PS50112"/>
    </source>
</evidence>
<feature type="domain" description="PAS" evidence="18">
    <location>
        <begin position="368"/>
        <end position="420"/>
    </location>
</feature>
<dbReference type="Gene3D" id="3.30.565.10">
    <property type="entry name" value="Histidine kinase-like ATPase, C-terminal domain"/>
    <property type="match status" value="1"/>
</dbReference>
<evidence type="ECO:0000256" key="2">
    <source>
        <dbReference type="ARBA" id="ARBA00004370"/>
    </source>
</evidence>
<dbReference type="EMBL" id="LUUL01000055">
    <property type="protein sequence ID" value="OAI28576.1"/>
    <property type="molecule type" value="Genomic_DNA"/>
</dbReference>
<dbReference type="Proteomes" id="UP000077734">
    <property type="component" value="Unassembled WGS sequence"/>
</dbReference>
<evidence type="ECO:0000256" key="4">
    <source>
        <dbReference type="ARBA" id="ARBA00022553"/>
    </source>
</evidence>
<dbReference type="InterPro" id="IPR003594">
    <property type="entry name" value="HATPase_dom"/>
</dbReference>
<dbReference type="Pfam" id="PF00672">
    <property type="entry name" value="HAMP"/>
    <property type="match status" value="1"/>
</dbReference>
<reference evidence="21 22" key="1">
    <citation type="submission" date="2016-03" db="EMBL/GenBank/DDBJ databases">
        <authorList>
            <person name="Heylen K."/>
            <person name="De Vos P."/>
            <person name="Vekeman B."/>
        </authorList>
    </citation>
    <scope>NUCLEOTIDE SEQUENCE [LARGE SCALE GENOMIC DNA]</scope>
    <source>
        <strain evidence="21 22">R-49807</strain>
    </source>
</reference>
<evidence type="ECO:0000256" key="7">
    <source>
        <dbReference type="ARBA" id="ARBA00022741"/>
    </source>
</evidence>
<dbReference type="FunFam" id="1.10.287.130:FF:000004">
    <property type="entry name" value="Ethylene receptor 1"/>
    <property type="match status" value="1"/>
</dbReference>
<protein>
    <recommendedName>
        <fullName evidence="3">histidine kinase</fullName>
        <ecNumber evidence="3">2.7.13.3</ecNumber>
    </recommendedName>
</protein>
<dbReference type="RefSeq" id="WP_064025516.1">
    <property type="nucleotide sequence ID" value="NZ_LUUL01000055.1"/>
</dbReference>
<dbReference type="InterPro" id="IPR003660">
    <property type="entry name" value="HAMP_dom"/>
</dbReference>
<keyword evidence="10 15" id="KW-1133">Transmembrane helix</keyword>
<dbReference type="Pfam" id="PF02518">
    <property type="entry name" value="HATPase_c"/>
    <property type="match status" value="1"/>
</dbReference>
<evidence type="ECO:0000259" key="17">
    <source>
        <dbReference type="PROSITE" id="PS50110"/>
    </source>
</evidence>